<comment type="caution">
    <text evidence="5">The sequence shown here is derived from an EMBL/GenBank/DDBJ whole genome shotgun (WGS) entry which is preliminary data.</text>
</comment>
<feature type="transmembrane region" description="Helical" evidence="3">
    <location>
        <begin position="50"/>
        <end position="70"/>
    </location>
</feature>
<proteinExistence type="inferred from homology"/>
<dbReference type="RefSeq" id="WP_323355626.1">
    <property type="nucleotide sequence ID" value="NZ_JAYGHY010000005.1"/>
</dbReference>
<dbReference type="PANTHER" id="PTHR12879:SF8">
    <property type="entry name" value="SPHINGOLIPID DELTA(4)-DESATURASE DES1"/>
    <property type="match status" value="1"/>
</dbReference>
<dbReference type="PANTHER" id="PTHR12879">
    <property type="entry name" value="SPHINGOLIPID DELTA 4 DESATURASE/C-4 HYDROXYLASE PROTEIN DES2"/>
    <property type="match status" value="1"/>
</dbReference>
<accession>A0ABU5STU1</accession>
<name>A0ABU5STU1_9CYAN</name>
<dbReference type="Proteomes" id="UP001302329">
    <property type="component" value="Unassembled WGS sequence"/>
</dbReference>
<keyword evidence="3" id="KW-0812">Transmembrane</keyword>
<comment type="similarity">
    <text evidence="2">Belongs to the fatty acid desaturase type 2 family.</text>
</comment>
<keyword evidence="5" id="KW-0560">Oxidoreductase</keyword>
<gene>
    <name evidence="5" type="ORF">VB739_02895</name>
</gene>
<reference evidence="5 6" key="1">
    <citation type="submission" date="2023-12" db="EMBL/GenBank/DDBJ databases">
        <title>Baltic Sea Cyanobacteria.</title>
        <authorList>
            <person name="Delbaje E."/>
            <person name="Fewer D.P."/>
            <person name="Shishido T.K."/>
        </authorList>
    </citation>
    <scope>NUCLEOTIDE SEQUENCE [LARGE SCALE GENOMIC DNA]</scope>
    <source>
        <strain evidence="5 6">UHCC 0281</strain>
    </source>
</reference>
<evidence type="ECO:0000313" key="5">
    <source>
        <dbReference type="EMBL" id="MEA5441492.1"/>
    </source>
</evidence>
<comment type="cofactor">
    <cofactor evidence="1">
        <name>Fe(2+)</name>
        <dbReference type="ChEBI" id="CHEBI:29033"/>
    </cofactor>
</comment>
<evidence type="ECO:0000313" key="6">
    <source>
        <dbReference type="Proteomes" id="UP001302329"/>
    </source>
</evidence>
<keyword evidence="3" id="KW-1133">Transmembrane helix</keyword>
<feature type="transmembrane region" description="Helical" evidence="3">
    <location>
        <begin position="182"/>
        <end position="205"/>
    </location>
</feature>
<dbReference type="InterPro" id="IPR005804">
    <property type="entry name" value="FA_desaturase_dom"/>
</dbReference>
<dbReference type="EMBL" id="JAYGHY010000005">
    <property type="protein sequence ID" value="MEA5441492.1"/>
    <property type="molecule type" value="Genomic_DNA"/>
</dbReference>
<evidence type="ECO:0000256" key="1">
    <source>
        <dbReference type="ARBA" id="ARBA00001954"/>
    </source>
</evidence>
<evidence type="ECO:0000259" key="4">
    <source>
        <dbReference type="Pfam" id="PF00487"/>
    </source>
</evidence>
<organism evidence="5 6">
    <name type="scientific">Cyanobium gracile UHCC 0281</name>
    <dbReference type="NCBI Taxonomy" id="3110309"/>
    <lineage>
        <taxon>Bacteria</taxon>
        <taxon>Bacillati</taxon>
        <taxon>Cyanobacteriota</taxon>
        <taxon>Cyanophyceae</taxon>
        <taxon>Synechococcales</taxon>
        <taxon>Prochlorococcaceae</taxon>
        <taxon>Cyanobium</taxon>
    </lineage>
</organism>
<dbReference type="Pfam" id="PF00487">
    <property type="entry name" value="FA_desaturase"/>
    <property type="match status" value="1"/>
</dbReference>
<dbReference type="EC" id="1.14.19.-" evidence="5"/>
<dbReference type="GO" id="GO:0016491">
    <property type="term" value="F:oxidoreductase activity"/>
    <property type="evidence" value="ECO:0007669"/>
    <property type="project" value="UniProtKB-KW"/>
</dbReference>
<sequence length="304" mass="33607">MLSGSLLQRLNERRDGPGWRRLASHLSLLAAGALLWGCPALPALPTAALWALRLVGLLLLGWGLAFGFCAMHECGHRTAFASKGANDAVAWWAGVLSFYNADYYRRYHQWHHRFTHQPGLDPELEQAPASTLAGYLLELSGLPWWIGKVRGHTAGLRADFGGRPYIPAEAAAAVTRSIRLQFGVYAVLLAASLWQANGALFWFWLLPLAVGQPLLRFVLMAEHGGCSTDTDGLRNTRTTLTLGPLRWLMWEMPFHVEHHLYPSLPFHALAEAHGHLAPQLVHTGQGYLAVHRSFLQDPAQLALP</sequence>
<keyword evidence="3" id="KW-0472">Membrane</keyword>
<evidence type="ECO:0000256" key="3">
    <source>
        <dbReference type="SAM" id="Phobius"/>
    </source>
</evidence>
<keyword evidence="6" id="KW-1185">Reference proteome</keyword>
<evidence type="ECO:0000256" key="2">
    <source>
        <dbReference type="ARBA" id="ARBA00008749"/>
    </source>
</evidence>
<protein>
    <submittedName>
        <fullName evidence="5">Fatty acid desaturase</fullName>
        <ecNumber evidence="5">1.14.19.-</ecNumber>
    </submittedName>
</protein>
<feature type="transmembrane region" description="Helical" evidence="3">
    <location>
        <begin position="21"/>
        <end position="44"/>
    </location>
</feature>
<feature type="domain" description="Fatty acid desaturase" evidence="4">
    <location>
        <begin position="49"/>
        <end position="287"/>
    </location>
</feature>